<dbReference type="Proteomes" id="UP000830671">
    <property type="component" value="Chromosome 10"/>
</dbReference>
<accession>A0A9Q8SG98</accession>
<name>A0A9Q8SG98_9PEZI</name>
<sequence length="268" mass="28980">MKREWRVDKAAVRYGQSQGLQSLPLGRIGINAHKECNRGSNGHSTMHLIHAHTTESAFHHPPCLWPLPALGMNFGRGAHNQGGNKQTLLNSYTSIYLRQSSPTCIRNGIFSLATNPAPIPSVSDVGTDLNPSVAFCGLPIHTGAHLHQRTCTGRAKAGASQRPSCRACQVGREKKAFVRPELQPPVNHDKQPPNSNIPIVIANRGPTHSIHTELAHIHTTTIAVIRAVSCVSSPDVVPMQPGPFSFPPKQHPIPQPIATWGCSKNAPK</sequence>
<keyword evidence="2" id="KW-1185">Reference proteome</keyword>
<protein>
    <submittedName>
        <fullName evidence="1">Uncharacterized protein</fullName>
    </submittedName>
</protein>
<dbReference type="EMBL" id="CP019472">
    <property type="protein sequence ID" value="UQC76563.1"/>
    <property type="molecule type" value="Genomic_DNA"/>
</dbReference>
<gene>
    <name evidence="1" type="ORF">CLUP02_18076</name>
</gene>
<organism evidence="1 2">
    <name type="scientific">Colletotrichum lupini</name>
    <dbReference type="NCBI Taxonomy" id="145971"/>
    <lineage>
        <taxon>Eukaryota</taxon>
        <taxon>Fungi</taxon>
        <taxon>Dikarya</taxon>
        <taxon>Ascomycota</taxon>
        <taxon>Pezizomycotina</taxon>
        <taxon>Sordariomycetes</taxon>
        <taxon>Hypocreomycetidae</taxon>
        <taxon>Glomerellales</taxon>
        <taxon>Glomerellaceae</taxon>
        <taxon>Colletotrichum</taxon>
        <taxon>Colletotrichum acutatum species complex</taxon>
    </lineage>
</organism>
<reference evidence="1" key="1">
    <citation type="journal article" date="2021" name="Mol. Plant Microbe Interact.">
        <title>Complete Genome Sequence of the Plant-Pathogenic Fungus Colletotrichum lupini.</title>
        <authorList>
            <person name="Baroncelli R."/>
            <person name="Pensec F."/>
            <person name="Da Lio D."/>
            <person name="Boufleur T."/>
            <person name="Vicente I."/>
            <person name="Sarrocco S."/>
            <person name="Picot A."/>
            <person name="Baraldi E."/>
            <person name="Sukno S."/>
            <person name="Thon M."/>
            <person name="Le Floch G."/>
        </authorList>
    </citation>
    <scope>NUCLEOTIDE SEQUENCE</scope>
    <source>
        <strain evidence="1">IMI 504893</strain>
    </source>
</reference>
<dbReference type="KEGG" id="clup:CLUP02_18076"/>
<evidence type="ECO:0000313" key="2">
    <source>
        <dbReference type="Proteomes" id="UP000830671"/>
    </source>
</evidence>
<proteinExistence type="predicted"/>
<dbReference type="AlphaFoldDB" id="A0A9Q8SG98"/>
<dbReference type="RefSeq" id="XP_049138204.1">
    <property type="nucleotide sequence ID" value="XM_049296980.1"/>
</dbReference>
<evidence type="ECO:0000313" key="1">
    <source>
        <dbReference type="EMBL" id="UQC76563.1"/>
    </source>
</evidence>
<dbReference type="GeneID" id="73351990"/>